<dbReference type="Pfam" id="PF07804">
    <property type="entry name" value="HipA_C"/>
    <property type="match status" value="1"/>
</dbReference>
<feature type="domain" description="HipA-like C-terminal" evidence="3">
    <location>
        <begin position="157"/>
        <end position="301"/>
    </location>
</feature>
<dbReference type="EMBL" id="JGYN01000054">
    <property type="protein sequence ID" value="KFI41918.1"/>
    <property type="molecule type" value="Genomic_DNA"/>
</dbReference>
<accession>A0A086Z5W8</accession>
<evidence type="ECO:0000259" key="3">
    <source>
        <dbReference type="Pfam" id="PF07804"/>
    </source>
</evidence>
<dbReference type="GO" id="GO:0016301">
    <property type="term" value="F:kinase activity"/>
    <property type="evidence" value="ECO:0007669"/>
    <property type="project" value="UniProtKB-KW"/>
</dbReference>
<gene>
    <name evidence="4" type="ORF">BBIA_2539</name>
</gene>
<dbReference type="Gene3D" id="1.10.1070.20">
    <property type="match status" value="1"/>
</dbReference>
<name>A0A086Z5W8_9BIFI</name>
<organism evidence="4 5">
    <name type="scientific">Bifidobacterium biavatii DSM 23969</name>
    <dbReference type="NCBI Taxonomy" id="1437608"/>
    <lineage>
        <taxon>Bacteria</taxon>
        <taxon>Bacillati</taxon>
        <taxon>Actinomycetota</taxon>
        <taxon>Actinomycetes</taxon>
        <taxon>Bifidobacteriales</taxon>
        <taxon>Bifidobacteriaceae</taxon>
        <taxon>Bifidobacterium</taxon>
    </lineage>
</organism>
<keyword evidence="5" id="KW-1185">Reference proteome</keyword>
<protein>
    <submittedName>
        <fullName evidence="4">Protein kinase</fullName>
    </submittedName>
</protein>
<dbReference type="eggNOG" id="COG3550">
    <property type="taxonomic scope" value="Bacteria"/>
</dbReference>
<evidence type="ECO:0000256" key="2">
    <source>
        <dbReference type="ARBA" id="ARBA00022777"/>
    </source>
</evidence>
<proteinExistence type="predicted"/>
<evidence type="ECO:0000313" key="5">
    <source>
        <dbReference type="Proteomes" id="UP000029108"/>
    </source>
</evidence>
<dbReference type="InterPro" id="IPR012893">
    <property type="entry name" value="HipA-like_C"/>
</dbReference>
<dbReference type="Proteomes" id="UP000029108">
    <property type="component" value="Unassembled WGS sequence"/>
</dbReference>
<comment type="caution">
    <text evidence="4">The sequence shown here is derived from an EMBL/GenBank/DDBJ whole genome shotgun (WGS) entry which is preliminary data.</text>
</comment>
<keyword evidence="2 4" id="KW-0418">Kinase</keyword>
<sequence length="433" mass="49575">MEQRLIMCREHPVVLFDYDRRTGHAAGVGTVLDRERLPLELITHGKEALFARQIDGWWTHRAIPSTRDGIRRVLDVMGVRSTVELLNKSLGLSLSDQYWVKPADSNIQWGQVNFFHNPFDEDLGRLLLTSYSSSHVFSFNAPDASTGGDLPKRWTIRPADGMRVLIKGGRTGQEPVNEVIASRLADRLGIPSVKYSLGEYDNRLVCSCAEMLGDSEELVSAWQLLGSVKRNNRLSMRDQWEHCSVMFGCDRESIRNATDDWLLVDYLMRNTDRHYNNFGVIRDVETMQVRPAPLFDTGASLWCGELHIDNRDYKTKPFYATYKTPTARRQLHLVSSWERYDLHALSDWPDEVAHRLSLTGMIGPARIDAICCTLRQRIEDVNRARDLSLGSEAKIEKKTKEIFFSSLNSRIQDLMTDPAKNKELGVSFRDKKR</sequence>
<evidence type="ECO:0000313" key="4">
    <source>
        <dbReference type="EMBL" id="KFI41918.1"/>
    </source>
</evidence>
<dbReference type="STRING" id="1437608.GCA_000771645_01756"/>
<dbReference type="AlphaFoldDB" id="A0A086Z5W8"/>
<evidence type="ECO:0000256" key="1">
    <source>
        <dbReference type="ARBA" id="ARBA00022679"/>
    </source>
</evidence>
<dbReference type="RefSeq" id="WP_160268265.1">
    <property type="nucleotide sequence ID" value="NZ_JDUU01000033.1"/>
</dbReference>
<reference evidence="4 5" key="1">
    <citation type="submission" date="2014-03" db="EMBL/GenBank/DDBJ databases">
        <title>Genomics of Bifidobacteria.</title>
        <authorList>
            <person name="Ventura M."/>
            <person name="Milani C."/>
            <person name="Lugli G.A."/>
        </authorList>
    </citation>
    <scope>NUCLEOTIDE SEQUENCE [LARGE SCALE GENOMIC DNA]</scope>
    <source>
        <strain evidence="4 5">DSM 23969</strain>
    </source>
</reference>
<keyword evidence="1" id="KW-0808">Transferase</keyword>
<dbReference type="OrthoDB" id="9812605at2"/>